<comment type="caution">
    <text evidence="2">The sequence shown here is derived from an EMBL/GenBank/DDBJ whole genome shotgun (WGS) entry which is preliminary data.</text>
</comment>
<feature type="chain" id="PRO_5035830861" description="Protein sleepless" evidence="1">
    <location>
        <begin position="26"/>
        <end position="144"/>
    </location>
</feature>
<reference evidence="2" key="1">
    <citation type="submission" date="2022-03" db="EMBL/GenBank/DDBJ databases">
        <authorList>
            <person name="Martin C."/>
        </authorList>
    </citation>
    <scope>NUCLEOTIDE SEQUENCE</scope>
</reference>
<evidence type="ECO:0008006" key="4">
    <source>
        <dbReference type="Google" id="ProtNLM"/>
    </source>
</evidence>
<evidence type="ECO:0000256" key="1">
    <source>
        <dbReference type="SAM" id="SignalP"/>
    </source>
</evidence>
<keyword evidence="1" id="KW-0732">Signal</keyword>
<dbReference type="Proteomes" id="UP000749559">
    <property type="component" value="Unassembled WGS sequence"/>
</dbReference>
<feature type="signal peptide" evidence="1">
    <location>
        <begin position="1"/>
        <end position="25"/>
    </location>
</feature>
<dbReference type="AlphaFoldDB" id="A0A8S4QAP1"/>
<dbReference type="OrthoDB" id="9989112at2759"/>
<evidence type="ECO:0000313" key="2">
    <source>
        <dbReference type="EMBL" id="CAH1802607.1"/>
    </source>
</evidence>
<gene>
    <name evidence="2" type="ORF">OFUS_LOCUS26272</name>
</gene>
<keyword evidence="3" id="KW-1185">Reference proteome</keyword>
<accession>A0A8S4QAP1</accession>
<dbReference type="EMBL" id="CAIIXF020000012">
    <property type="protein sequence ID" value="CAH1802607.1"/>
    <property type="molecule type" value="Genomic_DNA"/>
</dbReference>
<name>A0A8S4QAP1_OWEFU</name>
<proteinExistence type="predicted"/>
<sequence>MAKFKMSNLIGSLMLLSTCLIVVHSLQCHSCLTIDNNAACGDAGFNLTAIGNNETCDALTNCCEGQYCTKSKSITLGITTINRGCSDSAPRSAMATPECNYAETKVFGVNVKSWDCSCTGTANCNTGTTVAPSIIILIVAALII</sequence>
<evidence type="ECO:0000313" key="3">
    <source>
        <dbReference type="Proteomes" id="UP000749559"/>
    </source>
</evidence>
<protein>
    <recommendedName>
        <fullName evidence="4">Protein sleepless</fullName>
    </recommendedName>
</protein>
<organism evidence="2 3">
    <name type="scientific">Owenia fusiformis</name>
    <name type="common">Polychaete worm</name>
    <dbReference type="NCBI Taxonomy" id="6347"/>
    <lineage>
        <taxon>Eukaryota</taxon>
        <taxon>Metazoa</taxon>
        <taxon>Spiralia</taxon>
        <taxon>Lophotrochozoa</taxon>
        <taxon>Annelida</taxon>
        <taxon>Polychaeta</taxon>
        <taxon>Sedentaria</taxon>
        <taxon>Canalipalpata</taxon>
        <taxon>Sabellida</taxon>
        <taxon>Oweniida</taxon>
        <taxon>Oweniidae</taxon>
        <taxon>Owenia</taxon>
    </lineage>
</organism>